<name>A0A1B1TA91_9ARCH</name>
<reference evidence="2" key="1">
    <citation type="submission" date="2014-11" db="EMBL/GenBank/DDBJ databases">
        <authorList>
            <person name="Zhu J."/>
            <person name="Qi W."/>
            <person name="Song R."/>
        </authorList>
    </citation>
    <scope>NUCLEOTIDE SEQUENCE</scope>
</reference>
<accession>A0A1B1TA91</accession>
<sequence>MVKFVVNELLSFMLPAIVALIARYFIGPIGWNSWQDTPSIGLFLLLFAGAAWIFVDFGKISRSRIDIKALSKYNLETTRKVVDSAVAGREMLEGVSQIEVPRPWKNLVEPVIEQDGSISNSEPNFILETITKVLDYGCRCPRYCS</sequence>
<feature type="transmembrane region" description="Helical" evidence="1">
    <location>
        <begin position="12"/>
        <end position="31"/>
    </location>
</feature>
<evidence type="ECO:0000313" key="2">
    <source>
        <dbReference type="EMBL" id="ANV79208.1"/>
    </source>
</evidence>
<protein>
    <submittedName>
        <fullName evidence="2">Uncharacterized protein</fullName>
    </submittedName>
</protein>
<keyword evidence="1" id="KW-0472">Membrane</keyword>
<organism evidence="2">
    <name type="scientific">uncultured Poseidoniia archaeon</name>
    <dbReference type="NCBI Taxonomy" id="1697135"/>
    <lineage>
        <taxon>Archaea</taxon>
        <taxon>Methanobacteriati</taxon>
        <taxon>Thermoplasmatota</taxon>
        <taxon>Candidatus Poseidoniia</taxon>
        <taxon>environmental samples</taxon>
    </lineage>
</organism>
<keyword evidence="1" id="KW-1133">Transmembrane helix</keyword>
<reference evidence="2" key="2">
    <citation type="journal article" date="2015" name="ISME J.">
        <title>A new class of marine Euryarchaeota group II from the Mediterranean deep chlorophyll maximum.</title>
        <authorList>
            <person name="Martin-Cuadrado A.B."/>
            <person name="Garcia-Heredia I."/>
            <person name="Molto A.G."/>
            <person name="Lopez-Ubeda R."/>
            <person name="Kimes N."/>
            <person name="Lopez-Garcia P."/>
            <person name="Moreira D."/>
            <person name="Rodriguez-Valera F."/>
        </authorList>
    </citation>
    <scope>NUCLEOTIDE SEQUENCE</scope>
</reference>
<evidence type="ECO:0000256" key="1">
    <source>
        <dbReference type="SAM" id="Phobius"/>
    </source>
</evidence>
<proteinExistence type="predicted"/>
<feature type="transmembrane region" description="Helical" evidence="1">
    <location>
        <begin position="37"/>
        <end position="55"/>
    </location>
</feature>
<dbReference type="EMBL" id="KP211814">
    <property type="protein sequence ID" value="ANV79208.1"/>
    <property type="molecule type" value="Genomic_DNA"/>
</dbReference>
<dbReference type="AlphaFoldDB" id="A0A1B1TA91"/>
<keyword evidence="1" id="KW-0812">Transmembrane</keyword>